<gene>
    <name evidence="5" type="ORF">MCOS_LOCUS6159</name>
</gene>
<evidence type="ECO:0000256" key="1">
    <source>
        <dbReference type="ARBA" id="ARBA00004123"/>
    </source>
</evidence>
<dbReference type="GO" id="GO:0005654">
    <property type="term" value="C:nucleoplasm"/>
    <property type="evidence" value="ECO:0007669"/>
    <property type="project" value="TreeGrafter"/>
</dbReference>
<dbReference type="Gene3D" id="3.30.70.330">
    <property type="match status" value="1"/>
</dbReference>
<organism evidence="7">
    <name type="scientific">Mesocestoides corti</name>
    <name type="common">Flatworm</name>
    <dbReference type="NCBI Taxonomy" id="53468"/>
    <lineage>
        <taxon>Eukaryota</taxon>
        <taxon>Metazoa</taxon>
        <taxon>Spiralia</taxon>
        <taxon>Lophotrochozoa</taxon>
        <taxon>Platyhelminthes</taxon>
        <taxon>Cestoda</taxon>
        <taxon>Eucestoda</taxon>
        <taxon>Cyclophyllidea</taxon>
        <taxon>Mesocestoididae</taxon>
        <taxon>Mesocestoides</taxon>
    </lineage>
</organism>
<evidence type="ECO:0000313" key="5">
    <source>
        <dbReference type="EMBL" id="VDD80156.1"/>
    </source>
</evidence>
<evidence type="ECO:0000313" key="6">
    <source>
        <dbReference type="Proteomes" id="UP000267029"/>
    </source>
</evidence>
<evidence type="ECO:0000313" key="7">
    <source>
        <dbReference type="WBParaSite" id="MCOS_0000615801-mRNA-1"/>
    </source>
</evidence>
<dbReference type="PROSITE" id="PS50102">
    <property type="entry name" value="RRM"/>
    <property type="match status" value="1"/>
</dbReference>
<dbReference type="InterPro" id="IPR000504">
    <property type="entry name" value="RRM_dom"/>
</dbReference>
<keyword evidence="2" id="KW-0539">Nucleus</keyword>
<accession>A0A0R3UG49</accession>
<reference evidence="7" key="1">
    <citation type="submission" date="2017-02" db="UniProtKB">
        <authorList>
            <consortium name="WormBaseParasite"/>
        </authorList>
    </citation>
    <scope>IDENTIFICATION</scope>
</reference>
<dbReference type="WBParaSite" id="MCOS_0000615801-mRNA-1">
    <property type="protein sequence ID" value="MCOS_0000615801-mRNA-1"/>
    <property type="gene ID" value="MCOS_0000615801"/>
</dbReference>
<reference evidence="5 6" key="2">
    <citation type="submission" date="2018-10" db="EMBL/GenBank/DDBJ databases">
        <authorList>
            <consortium name="Pathogen Informatics"/>
        </authorList>
    </citation>
    <scope>NUCLEOTIDE SEQUENCE [LARGE SCALE GENOMIC DNA]</scope>
</reference>
<sequence>MRRLGGDQHDSLQTREGEFREQVFCIRFISPSKLPTDVASSKGVSAEEAKKRIYVGHLPLYAHRDDLVKYFSAYGTVETAFVAKTKGGIEPRFFGFVYFSRPEDVEKVLAFPGTHRIRGQAIIVKAVQPDYPLVTSPNPSIMHANACYVHLLMLVSFHYRFGNIGEDILIDRTFILTSVNSSSLSTNNGNCNGVLLLLVRPYNCVMRSPFSSATLIFDKNNVILFWDSINTCLHMCKTTDSLSLTRSLTQPRSLTHA</sequence>
<dbReference type="GO" id="GO:0003723">
    <property type="term" value="F:RNA binding"/>
    <property type="evidence" value="ECO:0007669"/>
    <property type="project" value="UniProtKB-UniRule"/>
</dbReference>
<dbReference type="OrthoDB" id="21467at2759"/>
<dbReference type="PANTHER" id="PTHR48033:SF10">
    <property type="entry name" value="RNA-BINDING PROTEIN SQUID"/>
    <property type="match status" value="1"/>
</dbReference>
<comment type="subcellular location">
    <subcellularLocation>
        <location evidence="1">Nucleus</location>
    </subcellularLocation>
</comment>
<evidence type="ECO:0000259" key="4">
    <source>
        <dbReference type="PROSITE" id="PS50102"/>
    </source>
</evidence>
<dbReference type="InterPro" id="IPR035979">
    <property type="entry name" value="RBD_domain_sf"/>
</dbReference>
<dbReference type="SUPFAM" id="SSF54928">
    <property type="entry name" value="RNA-binding domain, RBD"/>
    <property type="match status" value="1"/>
</dbReference>
<dbReference type="GO" id="GO:0000785">
    <property type="term" value="C:chromatin"/>
    <property type="evidence" value="ECO:0007669"/>
    <property type="project" value="TreeGrafter"/>
</dbReference>
<proteinExistence type="predicted"/>
<dbReference type="InterPro" id="IPR012677">
    <property type="entry name" value="Nucleotide-bd_a/b_plait_sf"/>
</dbReference>
<dbReference type="PANTHER" id="PTHR48033">
    <property type="entry name" value="RNA-BINDING (RRM/RBD/RNP MOTIFS) FAMILY PROTEIN"/>
    <property type="match status" value="1"/>
</dbReference>
<feature type="domain" description="RRM" evidence="4">
    <location>
        <begin position="51"/>
        <end position="129"/>
    </location>
</feature>
<evidence type="ECO:0000256" key="3">
    <source>
        <dbReference type="PROSITE-ProRule" id="PRU00176"/>
    </source>
</evidence>
<name>A0A0R3UG49_MESCO</name>
<protein>
    <submittedName>
        <fullName evidence="7">RRM domain-containing protein</fullName>
    </submittedName>
</protein>
<dbReference type="CDD" id="cd00590">
    <property type="entry name" value="RRM_SF"/>
    <property type="match status" value="1"/>
</dbReference>
<dbReference type="Proteomes" id="UP000267029">
    <property type="component" value="Unassembled WGS sequence"/>
</dbReference>
<dbReference type="SMART" id="SM00360">
    <property type="entry name" value="RRM"/>
    <property type="match status" value="1"/>
</dbReference>
<dbReference type="Pfam" id="PF00076">
    <property type="entry name" value="RRM_1"/>
    <property type="match status" value="1"/>
</dbReference>
<keyword evidence="3" id="KW-0694">RNA-binding</keyword>
<dbReference type="EMBL" id="UXSR01005239">
    <property type="protein sequence ID" value="VDD80156.1"/>
    <property type="molecule type" value="Genomic_DNA"/>
</dbReference>
<dbReference type="AlphaFoldDB" id="A0A0R3UG49"/>
<keyword evidence="6" id="KW-1185">Reference proteome</keyword>
<evidence type="ECO:0000256" key="2">
    <source>
        <dbReference type="ARBA" id="ARBA00023242"/>
    </source>
</evidence>
<dbReference type="GO" id="GO:0010468">
    <property type="term" value="P:regulation of gene expression"/>
    <property type="evidence" value="ECO:0007669"/>
    <property type="project" value="TreeGrafter"/>
</dbReference>